<evidence type="ECO:0000256" key="1">
    <source>
        <dbReference type="SAM" id="Phobius"/>
    </source>
</evidence>
<keyword evidence="1" id="KW-0472">Membrane</keyword>
<sequence length="269" mass="30022">MLGKLLKYEIKSTYREFLGIYCALIASVLLTWTMKLPQLETVGYIASICVFAVMVAAVVIVFISILNAFNKRIFGRQGYLNMTLPASTHQQVCSRLLVSVMWCLITGIVMTISIFLLLQIHGGIFNHMNFGELGDLWTALWENNLVLTIVLILVSILVSIFAIVLSLYCASTVAHLPIFRKFKIVAGILTLVAFSFVESRVVSLLTWMGSGWLNDLGARFSHGVPMAQIPEFVGYLNLIIGIALLITVVFSLAKYFLTTYLLSKHMELE</sequence>
<dbReference type="Proteomes" id="UP000660861">
    <property type="component" value="Unassembled WGS sequence"/>
</dbReference>
<keyword evidence="3" id="KW-1185">Reference proteome</keyword>
<comment type="caution">
    <text evidence="2">The sequence shown here is derived from an EMBL/GenBank/DDBJ whole genome shotgun (WGS) entry which is preliminary data.</text>
</comment>
<name>A0A926EA61_9FIRM</name>
<dbReference type="AlphaFoldDB" id="A0A926EA61"/>
<feature type="transmembrane region" description="Helical" evidence="1">
    <location>
        <begin position="96"/>
        <end position="125"/>
    </location>
</feature>
<protein>
    <submittedName>
        <fullName evidence="2">Uncharacterized protein</fullName>
    </submittedName>
</protein>
<dbReference type="EMBL" id="JACRTC010000005">
    <property type="protein sequence ID" value="MBC8570740.1"/>
    <property type="molecule type" value="Genomic_DNA"/>
</dbReference>
<gene>
    <name evidence="2" type="ORF">H8709_07860</name>
</gene>
<dbReference type="RefSeq" id="WP_262397836.1">
    <property type="nucleotide sequence ID" value="NZ_JACRTC010000005.1"/>
</dbReference>
<feature type="transmembrane region" description="Helical" evidence="1">
    <location>
        <begin position="145"/>
        <end position="170"/>
    </location>
</feature>
<feature type="transmembrane region" description="Helical" evidence="1">
    <location>
        <begin position="182"/>
        <end position="212"/>
    </location>
</feature>
<evidence type="ECO:0000313" key="2">
    <source>
        <dbReference type="EMBL" id="MBC8570740.1"/>
    </source>
</evidence>
<proteinExistence type="predicted"/>
<keyword evidence="1" id="KW-1133">Transmembrane helix</keyword>
<feature type="transmembrane region" description="Helical" evidence="1">
    <location>
        <begin position="12"/>
        <end position="32"/>
    </location>
</feature>
<feature type="transmembrane region" description="Helical" evidence="1">
    <location>
        <begin position="232"/>
        <end position="257"/>
    </location>
</feature>
<accession>A0A926EA61</accession>
<evidence type="ECO:0000313" key="3">
    <source>
        <dbReference type="Proteomes" id="UP000660861"/>
    </source>
</evidence>
<keyword evidence="1" id="KW-0812">Transmembrane</keyword>
<reference evidence="2" key="1">
    <citation type="submission" date="2020-08" db="EMBL/GenBank/DDBJ databases">
        <title>Genome public.</title>
        <authorList>
            <person name="Liu C."/>
            <person name="Sun Q."/>
        </authorList>
    </citation>
    <scope>NUCLEOTIDE SEQUENCE</scope>
    <source>
        <strain evidence="2">NSJ-54</strain>
    </source>
</reference>
<organism evidence="2 3">
    <name type="scientific">Zongyangia hominis</name>
    <dbReference type="NCBI Taxonomy" id="2763677"/>
    <lineage>
        <taxon>Bacteria</taxon>
        <taxon>Bacillati</taxon>
        <taxon>Bacillota</taxon>
        <taxon>Clostridia</taxon>
        <taxon>Eubacteriales</taxon>
        <taxon>Oscillospiraceae</taxon>
        <taxon>Zongyangia</taxon>
    </lineage>
</organism>
<feature type="transmembrane region" description="Helical" evidence="1">
    <location>
        <begin position="44"/>
        <end position="69"/>
    </location>
</feature>